<evidence type="ECO:0000256" key="1">
    <source>
        <dbReference type="ARBA" id="ARBA00006249"/>
    </source>
</evidence>
<dbReference type="InterPro" id="IPR011118">
    <property type="entry name" value="Tannase/feruloyl_esterase"/>
</dbReference>
<keyword evidence="6" id="KW-0106">Calcium</keyword>
<evidence type="ECO:0000313" key="12">
    <source>
        <dbReference type="Proteomes" id="UP000799424"/>
    </source>
</evidence>
<organism evidence="11 12">
    <name type="scientific">Ophiobolus disseminans</name>
    <dbReference type="NCBI Taxonomy" id="1469910"/>
    <lineage>
        <taxon>Eukaryota</taxon>
        <taxon>Fungi</taxon>
        <taxon>Dikarya</taxon>
        <taxon>Ascomycota</taxon>
        <taxon>Pezizomycotina</taxon>
        <taxon>Dothideomycetes</taxon>
        <taxon>Pleosporomycetidae</taxon>
        <taxon>Pleosporales</taxon>
        <taxon>Pleosporineae</taxon>
        <taxon>Phaeosphaeriaceae</taxon>
        <taxon>Ophiobolus</taxon>
    </lineage>
</organism>
<keyword evidence="4" id="KW-0732">Signal</keyword>
<keyword evidence="3" id="KW-0479">Metal-binding</keyword>
<feature type="region of interest" description="Disordered" evidence="9">
    <location>
        <begin position="1077"/>
        <end position="1118"/>
    </location>
</feature>
<dbReference type="AlphaFoldDB" id="A0A6A6ZJ92"/>
<evidence type="ECO:0000256" key="9">
    <source>
        <dbReference type="SAM" id="MobiDB-lite"/>
    </source>
</evidence>
<evidence type="ECO:0000259" key="10">
    <source>
        <dbReference type="Pfam" id="PF22893"/>
    </source>
</evidence>
<dbReference type="GO" id="GO:0046872">
    <property type="term" value="F:metal ion binding"/>
    <property type="evidence" value="ECO:0007669"/>
    <property type="project" value="UniProtKB-KW"/>
</dbReference>
<dbReference type="Gene3D" id="3.40.50.1820">
    <property type="entry name" value="alpha/beta hydrolase"/>
    <property type="match status" value="1"/>
</dbReference>
<sequence>MALSQLISSCSSQAIPLPTIFGSKFFSVAAVPVSNYTYLSNGPPNPNHGTIETRNLSFCNVTLTHTHPGQNDTILTNIWLPTQPQWNGRLQAIGGGGWTAGFYAPQTDLPMAAAVAEGYATVTTNGGVPSLDPVNWALLSPGNVDLLKVRNFASVALKDGALAAKSVINSFYGKPASYSYWSGCSQGGRQGYMFAQQYPDIFDGIAAAAPVIYIPQLAIANIFPKQVMYEMNSFPHPCELTTLTNLAITACDALDGLVDGILSTPGTCYFDAYAQIGSPVTNCSATNAPKEISKTAATVADAFWHGANGTHNTSLWVPYSYQANMTDFLAVTKCTDNGTCSDGGLILFPVWLTHFVEKDPSFDITSMSRETYEAAFRTSVREYDGLIGTSSADLRDFGKAGGKLLTYHGMVGTLFLASSILSLPLPTIHILHFNPITQTTKPLTTSQADQLIPYASTPLYYDAVTHISADVHDFFRFFGAPGLGHCYGGNGGYPAGVFDALVKWVEQGVAPDELEAVSARNVTSKLCAYPKKAVLRGNATAYGFDDFGCARKVVIALRDACGAISEYQQVIMEIEGLQDALTRLAALEPAENNIDHVNAIRGMALACTLPLQDFLLKMKRFKDAMSPFTTTKTMRSSRKKVQYAVSMSDEVKTIRAMISEKVISINLILATHASETLSRTEAKEGMSDIRQDKDSLSNAKTTSSTQLRKDAADSASRLTKQISQINDETKSTRQEVSAPANGVASSSSSTNALFSLENQILAIFRVFPAKLRALLQNVVGTNVQMYALLLQIHRKISATPTLALEGNIRMEDALGQIKSLPLEWFRHWEPLEGLLRAEFKSRLGAERVDRVDFRLVHTKRPNLSLDKSNWAQVITPGANVVMLMLITNLACPQSSCPRQFCQAIDPSAGPPRIRWPAETEPSEIQISCDDSIADSIFPSQTTGERVRAVSATSLSSSPPLLAWLAETEPPEDPTSVIQWRESEELALAERQRTDARDLEVFRNVEIVISLELETPRRNPQALVSNPDRFGRGATMLYRNIQDRYSVLGEQIARRFADQNWRRLQQLQQINGESLAYQPHHKHGESTSCHSGFSSEPSCGDDYMKNRNAAPTSERDVRDYDSNRRICSLRLMPP</sequence>
<evidence type="ECO:0000256" key="8">
    <source>
        <dbReference type="RuleBase" id="RU361238"/>
    </source>
</evidence>
<dbReference type="InterPro" id="IPR054464">
    <property type="entry name" value="ULD_fung"/>
</dbReference>
<evidence type="ECO:0000256" key="3">
    <source>
        <dbReference type="ARBA" id="ARBA00022723"/>
    </source>
</evidence>
<dbReference type="EMBL" id="MU006238">
    <property type="protein sequence ID" value="KAF2821056.1"/>
    <property type="molecule type" value="Genomic_DNA"/>
</dbReference>
<dbReference type="SUPFAM" id="SSF53474">
    <property type="entry name" value="alpha/beta-Hydrolases"/>
    <property type="match status" value="1"/>
</dbReference>
<feature type="domain" description="Ubiquitin-like" evidence="10">
    <location>
        <begin position="806"/>
        <end position="886"/>
    </location>
</feature>
<dbReference type="InterPro" id="IPR029058">
    <property type="entry name" value="AB_hydrolase_fold"/>
</dbReference>
<dbReference type="Pfam" id="PF22893">
    <property type="entry name" value="ULD_2"/>
    <property type="match status" value="1"/>
</dbReference>
<protein>
    <recommendedName>
        <fullName evidence="8">Carboxylic ester hydrolase</fullName>
        <ecNumber evidence="8">3.1.1.-</ecNumber>
    </recommendedName>
</protein>
<evidence type="ECO:0000256" key="4">
    <source>
        <dbReference type="ARBA" id="ARBA00022729"/>
    </source>
</evidence>
<evidence type="ECO:0000256" key="5">
    <source>
        <dbReference type="ARBA" id="ARBA00022801"/>
    </source>
</evidence>
<feature type="compositionally biased region" description="Polar residues" evidence="9">
    <location>
        <begin position="716"/>
        <end position="726"/>
    </location>
</feature>
<dbReference type="Pfam" id="PF07519">
    <property type="entry name" value="Tannase"/>
    <property type="match status" value="2"/>
</dbReference>
<proteinExistence type="inferred from homology"/>
<comment type="similarity">
    <text evidence="1 8">Belongs to the tannase family.</text>
</comment>
<accession>A0A6A6ZJ92</accession>
<gene>
    <name evidence="11" type="ORF">CC86DRAFT_411365</name>
</gene>
<keyword evidence="12" id="KW-1185">Reference proteome</keyword>
<evidence type="ECO:0000313" key="11">
    <source>
        <dbReference type="EMBL" id="KAF2821056.1"/>
    </source>
</evidence>
<dbReference type="PANTHER" id="PTHR33938">
    <property type="entry name" value="FERULOYL ESTERASE B-RELATED"/>
    <property type="match status" value="1"/>
</dbReference>
<dbReference type="Proteomes" id="UP000799424">
    <property type="component" value="Unassembled WGS sequence"/>
</dbReference>
<evidence type="ECO:0000256" key="7">
    <source>
        <dbReference type="ARBA" id="ARBA00023157"/>
    </source>
</evidence>
<feature type="region of interest" description="Disordered" evidence="9">
    <location>
        <begin position="679"/>
        <end position="747"/>
    </location>
</feature>
<dbReference type="OrthoDB" id="3039123at2759"/>
<evidence type="ECO:0000256" key="2">
    <source>
        <dbReference type="ARBA" id="ARBA00022487"/>
    </source>
</evidence>
<name>A0A6A6ZJ92_9PLEO</name>
<dbReference type="EC" id="3.1.1.-" evidence="8"/>
<feature type="compositionally biased region" description="Polar residues" evidence="9">
    <location>
        <begin position="696"/>
        <end position="706"/>
    </location>
</feature>
<reference evidence="11" key="1">
    <citation type="journal article" date="2020" name="Stud. Mycol.">
        <title>101 Dothideomycetes genomes: a test case for predicting lifestyles and emergence of pathogens.</title>
        <authorList>
            <person name="Haridas S."/>
            <person name="Albert R."/>
            <person name="Binder M."/>
            <person name="Bloem J."/>
            <person name="Labutti K."/>
            <person name="Salamov A."/>
            <person name="Andreopoulos B."/>
            <person name="Baker S."/>
            <person name="Barry K."/>
            <person name="Bills G."/>
            <person name="Bluhm B."/>
            <person name="Cannon C."/>
            <person name="Castanera R."/>
            <person name="Culley D."/>
            <person name="Daum C."/>
            <person name="Ezra D."/>
            <person name="Gonzalez J."/>
            <person name="Henrissat B."/>
            <person name="Kuo A."/>
            <person name="Liang C."/>
            <person name="Lipzen A."/>
            <person name="Lutzoni F."/>
            <person name="Magnuson J."/>
            <person name="Mondo S."/>
            <person name="Nolan M."/>
            <person name="Ohm R."/>
            <person name="Pangilinan J."/>
            <person name="Park H.-J."/>
            <person name="Ramirez L."/>
            <person name="Alfaro M."/>
            <person name="Sun H."/>
            <person name="Tritt A."/>
            <person name="Yoshinaga Y."/>
            <person name="Zwiers L.-H."/>
            <person name="Turgeon B."/>
            <person name="Goodwin S."/>
            <person name="Spatafora J."/>
            <person name="Crous P."/>
            <person name="Grigoriev I."/>
        </authorList>
    </citation>
    <scope>NUCLEOTIDE SEQUENCE</scope>
    <source>
        <strain evidence="11">CBS 113818</strain>
    </source>
</reference>
<feature type="compositionally biased region" description="Basic and acidic residues" evidence="9">
    <location>
        <begin position="679"/>
        <end position="695"/>
    </location>
</feature>
<feature type="compositionally biased region" description="Polar residues" evidence="9">
    <location>
        <begin position="1085"/>
        <end position="1096"/>
    </location>
</feature>
<evidence type="ECO:0000256" key="6">
    <source>
        <dbReference type="ARBA" id="ARBA00022837"/>
    </source>
</evidence>
<keyword evidence="7" id="KW-1015">Disulfide bond</keyword>
<keyword evidence="2" id="KW-0719">Serine esterase</keyword>
<dbReference type="PANTHER" id="PTHR33938:SF8">
    <property type="entry name" value="CARBOXYLIC ESTER HYDROLASE"/>
    <property type="match status" value="1"/>
</dbReference>
<dbReference type="GO" id="GO:0030600">
    <property type="term" value="F:feruloyl esterase activity"/>
    <property type="evidence" value="ECO:0007669"/>
    <property type="project" value="UniProtKB-ARBA"/>
</dbReference>
<keyword evidence="5 8" id="KW-0378">Hydrolase</keyword>